<keyword evidence="5 6" id="KW-0472">Membrane</keyword>
<dbReference type="PANTHER" id="PTHR30294">
    <property type="entry name" value="MEMBRANE COMPONENT OF ABC TRANSPORTER YHHJ-RELATED"/>
    <property type="match status" value="1"/>
</dbReference>
<evidence type="ECO:0000256" key="4">
    <source>
        <dbReference type="ARBA" id="ARBA00022989"/>
    </source>
</evidence>
<reference evidence="8 9" key="1">
    <citation type="journal article" date="2021" name="ISME Commun">
        <title>Automated analysis of genomic sequences facilitates high-throughput and comprehensive description of bacteria.</title>
        <authorList>
            <person name="Hitch T.C.A."/>
        </authorList>
    </citation>
    <scope>NUCLEOTIDE SEQUENCE [LARGE SCALE GENOMIC DNA]</scope>
    <source>
        <strain evidence="8 9">H2_18</strain>
    </source>
</reference>
<evidence type="ECO:0000256" key="2">
    <source>
        <dbReference type="ARBA" id="ARBA00022475"/>
    </source>
</evidence>
<dbReference type="PANTHER" id="PTHR30294:SF29">
    <property type="entry name" value="MULTIDRUG ABC TRANSPORTER PERMEASE YBHS-RELATED"/>
    <property type="match status" value="1"/>
</dbReference>
<dbReference type="InterPro" id="IPR013525">
    <property type="entry name" value="ABC2_TM"/>
</dbReference>
<feature type="transmembrane region" description="Helical" evidence="6">
    <location>
        <begin position="257"/>
        <end position="276"/>
    </location>
</feature>
<comment type="caution">
    <text evidence="8">The sequence shown here is derived from an EMBL/GenBank/DDBJ whole genome shotgun (WGS) entry which is preliminary data.</text>
</comment>
<gene>
    <name evidence="8" type="ORF">OCV51_10715</name>
</gene>
<evidence type="ECO:0000256" key="1">
    <source>
        <dbReference type="ARBA" id="ARBA00004651"/>
    </source>
</evidence>
<accession>A0ABT2TEL4</accession>
<feature type="transmembrane region" description="Helical" evidence="6">
    <location>
        <begin position="216"/>
        <end position="236"/>
    </location>
</feature>
<evidence type="ECO:0000313" key="8">
    <source>
        <dbReference type="EMBL" id="MCU6748119.1"/>
    </source>
</evidence>
<organism evidence="8 9">
    <name type="scientific">Faecalicatena acetigenes</name>
    <dbReference type="NCBI Taxonomy" id="2981790"/>
    <lineage>
        <taxon>Bacteria</taxon>
        <taxon>Bacillati</taxon>
        <taxon>Bacillota</taxon>
        <taxon>Clostridia</taxon>
        <taxon>Lachnospirales</taxon>
        <taxon>Lachnospiraceae</taxon>
        <taxon>Faecalicatena</taxon>
    </lineage>
</organism>
<evidence type="ECO:0000259" key="7">
    <source>
        <dbReference type="Pfam" id="PF12698"/>
    </source>
</evidence>
<keyword evidence="3 6" id="KW-0812">Transmembrane</keyword>
<dbReference type="Pfam" id="PF12698">
    <property type="entry name" value="ABC2_membrane_3"/>
    <property type="match status" value="1"/>
</dbReference>
<dbReference type="Proteomes" id="UP001652394">
    <property type="component" value="Unassembled WGS sequence"/>
</dbReference>
<keyword evidence="4 6" id="KW-1133">Transmembrane helix</keyword>
<protein>
    <submittedName>
        <fullName evidence="8">ABC transporter permease</fullName>
    </submittedName>
</protein>
<evidence type="ECO:0000256" key="6">
    <source>
        <dbReference type="SAM" id="Phobius"/>
    </source>
</evidence>
<feature type="transmembrane region" description="Helical" evidence="6">
    <location>
        <begin position="360"/>
        <end position="379"/>
    </location>
</feature>
<feature type="transmembrane region" description="Helical" evidence="6">
    <location>
        <begin position="288"/>
        <end position="306"/>
    </location>
</feature>
<dbReference type="RefSeq" id="WP_267304192.1">
    <property type="nucleotide sequence ID" value="NZ_JAOQJX010000016.1"/>
</dbReference>
<keyword evidence="2" id="KW-1003">Cell membrane</keyword>
<dbReference type="InterPro" id="IPR051449">
    <property type="entry name" value="ABC-2_transporter_component"/>
</dbReference>
<name>A0ABT2TEL4_9FIRM</name>
<sequence>MKKLWLWYLLLTKRLLKKPSFLAVLLLAPLLALSLTLLAKEEAHIVKIAVYTEKSADPLGEQITDELLELDGVIEYIPCDTENELRSKVAYAQADAGYLIPADLTKQITNYVSGKKHSLPYHGHLIAFITNENTTQLQLAREQFYTVLYPHLSKSIAEQFTLEQPYFSRLDQDYVTKTLDRFYEKMHVDESIFRFSYTEGSAPLPLESNSYLTSPLRGLLALFVFLTGLSSSLYLLKDKRSGIFSWVRYDLKPLYDWTYILSGTILGGLMAYAGLFLSGTFTDWQTELLLMLLLIFAVSGFCGILSQTIRNISVLGTCIPLLLLLSAALCPIFASVPGLKPVKYMLPPYFYLYGLHSGHFRLYLFLYGIFTTLLCLLLHRISEKHYIKRMGTSVK</sequence>
<dbReference type="EMBL" id="JAOQJX010000016">
    <property type="protein sequence ID" value="MCU6748119.1"/>
    <property type="molecule type" value="Genomic_DNA"/>
</dbReference>
<feature type="domain" description="ABC-2 type transporter transmembrane" evidence="7">
    <location>
        <begin position="20"/>
        <end position="378"/>
    </location>
</feature>
<comment type="subcellular location">
    <subcellularLocation>
        <location evidence="1">Cell membrane</location>
        <topology evidence="1">Multi-pass membrane protein</topology>
    </subcellularLocation>
</comment>
<feature type="transmembrane region" description="Helical" evidence="6">
    <location>
        <begin position="318"/>
        <end position="340"/>
    </location>
</feature>
<proteinExistence type="predicted"/>
<evidence type="ECO:0000256" key="5">
    <source>
        <dbReference type="ARBA" id="ARBA00023136"/>
    </source>
</evidence>
<evidence type="ECO:0000256" key="3">
    <source>
        <dbReference type="ARBA" id="ARBA00022692"/>
    </source>
</evidence>
<keyword evidence="9" id="KW-1185">Reference proteome</keyword>
<evidence type="ECO:0000313" key="9">
    <source>
        <dbReference type="Proteomes" id="UP001652394"/>
    </source>
</evidence>